<feature type="compositionally biased region" description="Acidic residues" evidence="5">
    <location>
        <begin position="371"/>
        <end position="382"/>
    </location>
</feature>
<evidence type="ECO:0000256" key="2">
    <source>
        <dbReference type="ARBA" id="ARBA00023015"/>
    </source>
</evidence>
<evidence type="ECO:0000313" key="8">
    <source>
        <dbReference type="EMBL" id="CAI0375438.1"/>
    </source>
</evidence>
<dbReference type="InterPro" id="IPR019835">
    <property type="entry name" value="SWIB_domain"/>
</dbReference>
<dbReference type="AlphaFoldDB" id="A0AAV0GSM2"/>
<name>A0AAV0GSM2_9ROSI</name>
<evidence type="ECO:0000256" key="3">
    <source>
        <dbReference type="ARBA" id="ARBA00023163"/>
    </source>
</evidence>
<proteinExistence type="predicted"/>
<keyword evidence="4" id="KW-0539">Nucleus</keyword>
<evidence type="ECO:0000259" key="6">
    <source>
        <dbReference type="PROSITE" id="PS51925"/>
    </source>
</evidence>
<dbReference type="SMART" id="SM00151">
    <property type="entry name" value="SWIB"/>
    <property type="match status" value="2"/>
</dbReference>
<sequence length="670" mass="76278">SHALQRETGEETDDTETLLSFPLFIPSFAPISLSSPLSVSASHSPSKPATMVSDSELIGRLREFLKNSDLETTTNTIVRRKLEEDFGVNLSDKKGFIREQVDLFLQSQFEEQAAEVVGDNGYEEEGSAADDRESRVQDGDEVEEDEEEEEETVGRSSKRKTRAKGRSRKQPEEGKKSAGGGFTKLCRLSPQLEEFLGAPEMARTEVVKQLWVYIKEKELQDPSNKRNILCDEPLRTIFCVDSINMFEMNKALTKHIWPLDSYDVIPVNTAIQKEKINQQENEEGTYWQPLLDPVLEPDDPGWKEKRQKGGTKGYMAPLQLSDLETTTNTIVHQKLEEDFPVNLTDKKGFIREQVDLFLQSQFEEQAAEVAGDNEYEEEEEEGSAANDRESGVKGGNELEEDKEEEEETVGRSSKRKTRAKGRSRKQPGEGKKSGGGSFTKLCLLSPQLEEFLGALEMARTEVVKQLWVYIKEKELQDPSNKRNILCDEPLRTIFCVDSINMFEMNKALTKHIWPLDSDDVIPAKTATQKEKQKQQESEEGTDWQITFHLNDTSEADDEKKMLNNLSYNQMIQEGKRSGRKAEPKDLWPLSSFRIPSKVPWHRSTCNVSIRGHQENVGLHKAEQTFRYVVTLDPSDKRKIICDEKLRELFDVDSFVGFTVTKLLSAHFVKS</sequence>
<evidence type="ECO:0000313" key="9">
    <source>
        <dbReference type="Proteomes" id="UP001154282"/>
    </source>
</evidence>
<reference evidence="8" key="1">
    <citation type="submission" date="2022-08" db="EMBL/GenBank/DDBJ databases">
        <authorList>
            <person name="Gutierrez-Valencia J."/>
        </authorList>
    </citation>
    <scope>NUCLEOTIDE SEQUENCE</scope>
</reference>
<dbReference type="PANTHER" id="PTHR13844">
    <property type="entry name" value="SWI/SNF-RELATED MATRIX-ASSOCIATED ACTIN-DEPENDENT REGULATOR OF CHROMATIN SUBFAMILY D"/>
    <property type="match status" value="1"/>
</dbReference>
<protein>
    <recommendedName>
        <fullName evidence="10">DM2 domain-containing protein</fullName>
    </recommendedName>
</protein>
<dbReference type="Gene3D" id="1.10.10.60">
    <property type="entry name" value="Homeodomain-like"/>
    <property type="match status" value="1"/>
</dbReference>
<accession>A0AAV0GSM2</accession>
<dbReference type="Proteomes" id="UP001154282">
    <property type="component" value="Unassembled WGS sequence"/>
</dbReference>
<comment type="caution">
    <text evidence="8">The sequence shown here is derived from an EMBL/GenBank/DDBJ whole genome shotgun (WGS) entry which is preliminary data.</text>
</comment>
<evidence type="ECO:0000256" key="5">
    <source>
        <dbReference type="SAM" id="MobiDB-lite"/>
    </source>
</evidence>
<feature type="compositionally biased region" description="Basic and acidic residues" evidence="5">
    <location>
        <begin position="129"/>
        <end position="138"/>
    </location>
</feature>
<evidence type="ECO:0000256" key="1">
    <source>
        <dbReference type="ARBA" id="ARBA00004123"/>
    </source>
</evidence>
<dbReference type="Pfam" id="PF02201">
    <property type="entry name" value="SWIB"/>
    <property type="match status" value="3"/>
</dbReference>
<dbReference type="EMBL" id="CAMGYJ010000002">
    <property type="protein sequence ID" value="CAI0375438.1"/>
    <property type="molecule type" value="Genomic_DNA"/>
</dbReference>
<feature type="compositionally biased region" description="Acidic residues" evidence="5">
    <location>
        <begin position="139"/>
        <end position="151"/>
    </location>
</feature>
<feature type="non-terminal residue" evidence="8">
    <location>
        <position position="1"/>
    </location>
</feature>
<feature type="compositionally biased region" description="Basic residues" evidence="5">
    <location>
        <begin position="156"/>
        <end position="168"/>
    </location>
</feature>
<dbReference type="InterPro" id="IPR003121">
    <property type="entry name" value="SWIB_MDM2_domain"/>
</dbReference>
<feature type="domain" description="DEK-C" evidence="7">
    <location>
        <begin position="51"/>
        <end position="106"/>
    </location>
</feature>
<feature type="domain" description="DM2" evidence="6">
    <location>
        <begin position="437"/>
        <end position="514"/>
    </location>
</feature>
<dbReference type="SUPFAM" id="SSF109715">
    <property type="entry name" value="DEK C-terminal domain"/>
    <property type="match status" value="2"/>
</dbReference>
<dbReference type="GO" id="GO:0001181">
    <property type="term" value="F:RNA polymerase I general transcription initiation factor activity"/>
    <property type="evidence" value="ECO:0007669"/>
    <property type="project" value="UniProtKB-ARBA"/>
</dbReference>
<comment type="subcellular location">
    <subcellularLocation>
        <location evidence="1">Nucleus</location>
    </subcellularLocation>
</comment>
<feature type="region of interest" description="Disordered" evidence="5">
    <location>
        <begin position="290"/>
        <end position="313"/>
    </location>
</feature>
<dbReference type="PROSITE" id="PS51925">
    <property type="entry name" value="SWIB_MDM2"/>
    <property type="match status" value="2"/>
</dbReference>
<dbReference type="FunFam" id="1.10.245.10:FF:000004">
    <property type="entry name" value="Upstream activation factor subunit"/>
    <property type="match status" value="2"/>
</dbReference>
<organism evidence="8 9">
    <name type="scientific">Linum tenue</name>
    <dbReference type="NCBI Taxonomy" id="586396"/>
    <lineage>
        <taxon>Eukaryota</taxon>
        <taxon>Viridiplantae</taxon>
        <taxon>Streptophyta</taxon>
        <taxon>Embryophyta</taxon>
        <taxon>Tracheophyta</taxon>
        <taxon>Spermatophyta</taxon>
        <taxon>Magnoliopsida</taxon>
        <taxon>eudicotyledons</taxon>
        <taxon>Gunneridae</taxon>
        <taxon>Pentapetalae</taxon>
        <taxon>rosids</taxon>
        <taxon>fabids</taxon>
        <taxon>Malpighiales</taxon>
        <taxon>Linaceae</taxon>
        <taxon>Linum</taxon>
    </lineage>
</organism>
<keyword evidence="2" id="KW-0805">Transcription regulation</keyword>
<gene>
    <name evidence="8" type="ORF">LITE_LOCUS590</name>
</gene>
<dbReference type="PROSITE" id="PS51998">
    <property type="entry name" value="DEK_C"/>
    <property type="match status" value="1"/>
</dbReference>
<feature type="compositionally biased region" description="Basic residues" evidence="5">
    <location>
        <begin position="412"/>
        <end position="425"/>
    </location>
</feature>
<feature type="domain" description="DM2" evidence="6">
    <location>
        <begin position="181"/>
        <end position="258"/>
    </location>
</feature>
<dbReference type="CDD" id="cd10567">
    <property type="entry name" value="SWIB-MDM2_like"/>
    <property type="match status" value="3"/>
</dbReference>
<dbReference type="InterPro" id="IPR014876">
    <property type="entry name" value="DEK_C"/>
</dbReference>
<keyword evidence="9" id="KW-1185">Reference proteome</keyword>
<feature type="compositionally biased region" description="Acidic residues" evidence="5">
    <location>
        <begin position="397"/>
        <end position="407"/>
    </location>
</feature>
<evidence type="ECO:0000256" key="4">
    <source>
        <dbReference type="ARBA" id="ARBA00023242"/>
    </source>
</evidence>
<feature type="region of interest" description="Disordered" evidence="5">
    <location>
        <begin position="115"/>
        <end position="182"/>
    </location>
</feature>
<keyword evidence="3" id="KW-0804">Transcription</keyword>
<dbReference type="Gene3D" id="1.10.245.10">
    <property type="entry name" value="SWIB/MDM2 domain"/>
    <property type="match status" value="3"/>
</dbReference>
<evidence type="ECO:0008006" key="10">
    <source>
        <dbReference type="Google" id="ProtNLM"/>
    </source>
</evidence>
<dbReference type="InterPro" id="IPR036885">
    <property type="entry name" value="SWIB_MDM2_dom_sf"/>
</dbReference>
<dbReference type="Pfam" id="PF08766">
    <property type="entry name" value="DEK_C"/>
    <property type="match status" value="2"/>
</dbReference>
<dbReference type="GO" id="GO:0000500">
    <property type="term" value="C:RNA polymerase I upstream activating factor complex"/>
    <property type="evidence" value="ECO:0007669"/>
    <property type="project" value="UniProtKB-ARBA"/>
</dbReference>
<dbReference type="SUPFAM" id="SSF47592">
    <property type="entry name" value="SWIB/MDM2 domain"/>
    <property type="match status" value="3"/>
</dbReference>
<feature type="region of interest" description="Disordered" evidence="5">
    <location>
        <begin position="365"/>
        <end position="436"/>
    </location>
</feature>
<evidence type="ECO:0000259" key="7">
    <source>
        <dbReference type="PROSITE" id="PS51998"/>
    </source>
</evidence>